<dbReference type="Proteomes" id="UP001589568">
    <property type="component" value="Unassembled WGS sequence"/>
</dbReference>
<dbReference type="EMBL" id="JBHMCF010000014">
    <property type="protein sequence ID" value="MFB9471720.1"/>
    <property type="molecule type" value="Genomic_DNA"/>
</dbReference>
<reference evidence="1 2" key="1">
    <citation type="submission" date="2024-09" db="EMBL/GenBank/DDBJ databases">
        <authorList>
            <person name="Sun Q."/>
            <person name="Mori K."/>
        </authorList>
    </citation>
    <scope>NUCLEOTIDE SEQUENCE [LARGE SCALE GENOMIC DNA]</scope>
    <source>
        <strain evidence="1 2">JCM 3324</strain>
    </source>
</reference>
<proteinExistence type="predicted"/>
<evidence type="ECO:0000313" key="2">
    <source>
        <dbReference type="Proteomes" id="UP001589568"/>
    </source>
</evidence>
<accession>A0ABV5NN29</accession>
<organism evidence="1 2">
    <name type="scientific">Nonomuraea salmonea</name>
    <dbReference type="NCBI Taxonomy" id="46181"/>
    <lineage>
        <taxon>Bacteria</taxon>
        <taxon>Bacillati</taxon>
        <taxon>Actinomycetota</taxon>
        <taxon>Actinomycetes</taxon>
        <taxon>Streptosporangiales</taxon>
        <taxon>Streptosporangiaceae</taxon>
        <taxon>Nonomuraea</taxon>
    </lineage>
</organism>
<sequence>MTRGKLGHFDQGTAGLIVRKPGVPGRYMLTCAHVLGLAPSADAAEDTKVVYSPELSKCCEIECNNPIGTVVRETLDQLMDKSIQAKVRIGQVDFAVDAALVELAAKTDASNELPKIGMIAGVRDLIAEWTLSASEPSPDGALSLPVERHIPVQKYGAKTQFSRGKIVALKRVPIKEAGGEGQAWVFEVEVVPPPGQEPVTEYRLDMERYLTADPTSTPQKIKAHFDQSGLTVTVGGTAAVPTLIVRGKHFSEPGDSGTPIVDDDRKVVGILAQGLQQTILVTGMSAPVEILTGRSQGIFVGAAFQHLNVELAPPGVTTAGNAVAVPGMAIRRGGRPLDWSAVHAAWTSLERSELGERLGKVIRRHVAEVRELVHHNRRVMVTWHRRKGPAYVNAVLRGAERPDRPLPAEIDGVSPVDTLTAMRDVLMREGSEGLRADLAAHGEYILDLVRRATSPDGTLSLPGLMGPPAVRIVNARGVPGVASVLVRDAGGAPHLLTGHHVLHGSGAQAGDVVWALPSDGDEPVRLGQAGLGHLGTVKHDGEEYFVDAALVRLDDVRHLPGWLRLALAGPWPVEVARPEPKALVCKHGPGTGRTDGVLLDVAYFDRPFIDGREFRAPGQLLVGPRDPGRAFSTSGDSGAALLDERRRLVGLLWGATAGGDGVACPIAPVLDRLGVTPVGSAEPVGAGREESP</sequence>
<dbReference type="Gene3D" id="2.40.10.10">
    <property type="entry name" value="Trypsin-like serine proteases"/>
    <property type="match status" value="1"/>
</dbReference>
<protein>
    <recommendedName>
        <fullName evidence="3">Trypsin-like peptidase domain-containing protein</fullName>
    </recommendedName>
</protein>
<evidence type="ECO:0008006" key="3">
    <source>
        <dbReference type="Google" id="ProtNLM"/>
    </source>
</evidence>
<dbReference type="SUPFAM" id="SSF50494">
    <property type="entry name" value="Trypsin-like serine proteases"/>
    <property type="match status" value="2"/>
</dbReference>
<name>A0ABV5NN29_9ACTN</name>
<keyword evidence="2" id="KW-1185">Reference proteome</keyword>
<dbReference type="InterPro" id="IPR009003">
    <property type="entry name" value="Peptidase_S1_PA"/>
</dbReference>
<dbReference type="InterPro" id="IPR043504">
    <property type="entry name" value="Peptidase_S1_PA_chymotrypsin"/>
</dbReference>
<evidence type="ECO:0000313" key="1">
    <source>
        <dbReference type="EMBL" id="MFB9471720.1"/>
    </source>
</evidence>
<dbReference type="RefSeq" id="WP_379483579.1">
    <property type="nucleotide sequence ID" value="NZ_JBHMCF010000014.1"/>
</dbReference>
<gene>
    <name evidence="1" type="ORF">ACFFR3_19530</name>
</gene>
<comment type="caution">
    <text evidence="1">The sequence shown here is derived from an EMBL/GenBank/DDBJ whole genome shotgun (WGS) entry which is preliminary data.</text>
</comment>